<dbReference type="InterPro" id="IPR001279">
    <property type="entry name" value="Metallo-B-lactamas"/>
</dbReference>
<dbReference type="Pfam" id="PF12706">
    <property type="entry name" value="Lactamase_B_2"/>
    <property type="match status" value="1"/>
</dbReference>
<dbReference type="InterPro" id="IPR050114">
    <property type="entry name" value="UPF0173_UPF0282_UlaG_hydrolase"/>
</dbReference>
<dbReference type="HAMAP" id="MF_00457">
    <property type="entry name" value="UPF0173"/>
    <property type="match status" value="1"/>
</dbReference>
<accession>A0A558AZI5</accession>
<dbReference type="EMBL" id="VMSJ01000001">
    <property type="protein sequence ID" value="TVT29695.1"/>
    <property type="molecule type" value="Genomic_DNA"/>
</dbReference>
<protein>
    <recommendedName>
        <fullName evidence="2">UPF0173 metal-dependent hydrolase FO441_05285</fullName>
    </recommendedName>
</protein>
<sequence>MKLSYHGHSIIQLENNDSKVIVDPFINGNELTDLSTGDVEVDYILLTHGHNDHVGDTVEIAKKNNATVVAPVELADYLDGKGVEAVGMNIGGSKTFEFGSVKFVHAFHSSSFTEEDGSIQYTGMPTGIIIEADNRKIYHAGDTGIFGDMKLISELNGPFDVAFVPIGDHFTMGIDDAVHATDELIKPKVVVPVHYNTFPPIKQDGDTFKDKLSTACQVLKPGETVDFEQHMGI</sequence>
<dbReference type="SUPFAM" id="SSF56281">
    <property type="entry name" value="Metallo-hydrolase/oxidoreductase"/>
    <property type="match status" value="1"/>
</dbReference>
<dbReference type="Proteomes" id="UP000315103">
    <property type="component" value="Unassembled WGS sequence"/>
</dbReference>
<evidence type="ECO:0000259" key="3">
    <source>
        <dbReference type="SMART" id="SM00849"/>
    </source>
</evidence>
<name>A0A558AZI5_9STAP</name>
<feature type="domain" description="Metallo-beta-lactamase" evidence="3">
    <location>
        <begin position="7"/>
        <end position="194"/>
    </location>
</feature>
<dbReference type="OrthoDB" id="9789133at2"/>
<dbReference type="GO" id="GO:0016787">
    <property type="term" value="F:hydrolase activity"/>
    <property type="evidence" value="ECO:0007669"/>
    <property type="project" value="UniProtKB-UniRule"/>
</dbReference>
<dbReference type="SMART" id="SM00849">
    <property type="entry name" value="Lactamase_B"/>
    <property type="match status" value="1"/>
</dbReference>
<organism evidence="4 5">
    <name type="scientific">Salinicoccus cyprini</name>
    <dbReference type="NCBI Taxonomy" id="2493691"/>
    <lineage>
        <taxon>Bacteria</taxon>
        <taxon>Bacillati</taxon>
        <taxon>Bacillota</taxon>
        <taxon>Bacilli</taxon>
        <taxon>Bacillales</taxon>
        <taxon>Staphylococcaceae</taxon>
        <taxon>Salinicoccus</taxon>
    </lineage>
</organism>
<evidence type="ECO:0000256" key="2">
    <source>
        <dbReference type="HAMAP-Rule" id="MF_00457"/>
    </source>
</evidence>
<dbReference type="PANTHER" id="PTHR43546:SF3">
    <property type="entry name" value="UPF0173 METAL-DEPENDENT HYDROLASE MJ1163"/>
    <property type="match status" value="1"/>
</dbReference>
<comment type="similarity">
    <text evidence="2">Belongs to the UPF0173 family.</text>
</comment>
<keyword evidence="1 2" id="KW-0378">Hydrolase</keyword>
<gene>
    <name evidence="4" type="ORF">FO441_05285</name>
</gene>
<dbReference type="InterPro" id="IPR022877">
    <property type="entry name" value="UPF0173"/>
</dbReference>
<dbReference type="Gene3D" id="3.60.15.10">
    <property type="entry name" value="Ribonuclease Z/Hydroxyacylglutathione hydrolase-like"/>
    <property type="match status" value="1"/>
</dbReference>
<keyword evidence="5" id="KW-1185">Reference proteome</keyword>
<dbReference type="RefSeq" id="WP_145286811.1">
    <property type="nucleotide sequence ID" value="NZ_VMSJ01000001.1"/>
</dbReference>
<dbReference type="AlphaFoldDB" id="A0A558AZI5"/>
<reference evidence="4 5" key="1">
    <citation type="submission" date="2019-07" db="EMBL/GenBank/DDBJ databases">
        <title>Salinicoccus cyprini sp. nov., isolated from gastro-intestinal tract of mirror carp, Cyprinus carpio var. specularis, collected from Gobind Sagar Reservoir, Himachal Pradesh, India.</title>
        <authorList>
            <person name="Talwar C."/>
            <person name="Singh A.K."/>
            <person name="Lal R."/>
            <person name="Negi R.K."/>
        </authorList>
    </citation>
    <scope>NUCLEOTIDE SEQUENCE [LARGE SCALE GENOMIC DNA]</scope>
    <source>
        <strain evidence="4 5">CT19</strain>
    </source>
</reference>
<proteinExistence type="inferred from homology"/>
<evidence type="ECO:0000313" key="4">
    <source>
        <dbReference type="EMBL" id="TVT29695.1"/>
    </source>
</evidence>
<dbReference type="InterPro" id="IPR036866">
    <property type="entry name" value="RibonucZ/Hydroxyglut_hydro"/>
</dbReference>
<comment type="caution">
    <text evidence="4">The sequence shown here is derived from an EMBL/GenBank/DDBJ whole genome shotgun (WGS) entry which is preliminary data.</text>
</comment>
<dbReference type="NCBIfam" id="NF001911">
    <property type="entry name" value="PRK00685.1"/>
    <property type="match status" value="1"/>
</dbReference>
<dbReference type="PANTHER" id="PTHR43546">
    <property type="entry name" value="UPF0173 METAL-DEPENDENT HYDROLASE MJ1163-RELATED"/>
    <property type="match status" value="1"/>
</dbReference>
<evidence type="ECO:0000313" key="5">
    <source>
        <dbReference type="Proteomes" id="UP000315103"/>
    </source>
</evidence>
<evidence type="ECO:0000256" key="1">
    <source>
        <dbReference type="ARBA" id="ARBA00022801"/>
    </source>
</evidence>